<dbReference type="RefSeq" id="WP_006990194.1">
    <property type="nucleotide sequence ID" value="NZ_JH594606.1"/>
</dbReference>
<dbReference type="AlphaFoldDB" id="H2BUL0"/>
<keyword evidence="3" id="KW-1185">Reference proteome</keyword>
<dbReference type="InterPro" id="IPR008969">
    <property type="entry name" value="CarboxyPept-like_regulatory"/>
</dbReference>
<dbReference type="STRING" id="865937.Gilli_3282"/>
<keyword evidence="1" id="KW-0732">Signal</keyword>
<dbReference type="EMBL" id="JH594606">
    <property type="protein sequence ID" value="EHQ03888.1"/>
    <property type="molecule type" value="Genomic_DNA"/>
</dbReference>
<accession>H2BUL0</accession>
<feature type="signal peptide" evidence="1">
    <location>
        <begin position="1"/>
        <end position="23"/>
    </location>
</feature>
<dbReference type="OrthoDB" id="1433475at2"/>
<dbReference type="Pfam" id="PF13715">
    <property type="entry name" value="CarbopepD_reg_2"/>
    <property type="match status" value="1"/>
</dbReference>
<gene>
    <name evidence="2" type="ORF">Gilli_3282</name>
</gene>
<evidence type="ECO:0000313" key="3">
    <source>
        <dbReference type="Proteomes" id="UP000003844"/>
    </source>
</evidence>
<dbReference type="HOGENOM" id="CLU_041898_0_0_10"/>
<proteinExistence type="predicted"/>
<protein>
    <recommendedName>
        <fullName evidence="4">Carboxypeptidase-like protein</fullName>
    </recommendedName>
</protein>
<feature type="chain" id="PRO_5003559982" description="Carboxypeptidase-like protein" evidence="1">
    <location>
        <begin position="24"/>
        <end position="512"/>
    </location>
</feature>
<dbReference type="Proteomes" id="UP000003844">
    <property type="component" value="Unassembled WGS sequence"/>
</dbReference>
<dbReference type="eggNOG" id="COG0417">
    <property type="taxonomic scope" value="Bacteria"/>
</dbReference>
<evidence type="ECO:0000313" key="2">
    <source>
        <dbReference type="EMBL" id="EHQ03888.1"/>
    </source>
</evidence>
<organism evidence="2 3">
    <name type="scientific">Gillisia limnaea (strain DSM 15749 / LMG 21470 / R-8282)</name>
    <dbReference type="NCBI Taxonomy" id="865937"/>
    <lineage>
        <taxon>Bacteria</taxon>
        <taxon>Pseudomonadati</taxon>
        <taxon>Bacteroidota</taxon>
        <taxon>Flavobacteriia</taxon>
        <taxon>Flavobacteriales</taxon>
        <taxon>Flavobacteriaceae</taxon>
        <taxon>Gillisia</taxon>
    </lineage>
</organism>
<sequence length="512" mass="57914">MNKNFFLIFLVGLFLCLSTPVLSQSVSGTLKDQNTHKTIPFATVQIGKDYGVITNQEGVFSINISQFTEYDSLFFSNMGYEPKSMRLKDYSEGIVYLQENVNQLDEVVLLDKKLSAREVMERVNQNLYQNYENSLTHFTVFHRSENKNTPGKIKFEIKKADFISEPTLQDFNKSMDSIAKASKGVTTSFYNSYLAEAAINEKDSLKVKLQKATELVNEELSNSMEKLLGNVVRQIGEKLKSSNTFKFRSGIIPLGDSLDLSKSFEKPKDSLTSKYVGSKLKGILKDSIFDASKGLTIAIGGGGSDSGMVFSYVTQTDDYNYHIEDITTFNGEMVYLISFTPDSGFFGGGGKFFGKMYVSANSFAVLKTEYQLAEGKHGSKFNWKLVLGVKFVENEKAGTVIFQQDTNGKYYPKYIQSSGKMYAYANRSFVLKENVKNNKDGIKLKFKFIMEFDNSYNNEYLIVDSRPLSQSGFSTFQHNKGVIIEKTTTYNPEIWKEYNIIAPTEAIRDYKF</sequence>
<dbReference type="SUPFAM" id="SSF49464">
    <property type="entry name" value="Carboxypeptidase regulatory domain-like"/>
    <property type="match status" value="1"/>
</dbReference>
<evidence type="ECO:0008006" key="4">
    <source>
        <dbReference type="Google" id="ProtNLM"/>
    </source>
</evidence>
<reference evidence="3" key="1">
    <citation type="journal article" date="2012" name="Stand. Genomic Sci.">
        <title>Genome sequence of the Antarctic rhodopsins-containing flavobacterium Gillisia limnaea type strain (R-8282(T)).</title>
        <authorList>
            <person name="Riedel T."/>
            <person name="Held B."/>
            <person name="Nolan M."/>
            <person name="Lucas S."/>
            <person name="Lapidus A."/>
            <person name="Tice H."/>
            <person name="Del Rio T.G."/>
            <person name="Cheng J.F."/>
            <person name="Han C."/>
            <person name="Tapia R."/>
            <person name="Goodwin L.A."/>
            <person name="Pitluck S."/>
            <person name="Liolios K."/>
            <person name="Mavromatis K."/>
            <person name="Pagani I."/>
            <person name="Ivanova N."/>
            <person name="Mikhailova N."/>
            <person name="Pati A."/>
            <person name="Chen A."/>
            <person name="Palaniappan K."/>
            <person name="Land M."/>
            <person name="Rohde M."/>
            <person name="Tindall B.J."/>
            <person name="Detter J.C."/>
            <person name="Goker M."/>
            <person name="Bristow J."/>
            <person name="Eisen J.A."/>
            <person name="Markowitz V."/>
            <person name="Hugenholtz P."/>
            <person name="Kyrpides N.C."/>
            <person name="Klenk H.P."/>
            <person name="Woyke T."/>
        </authorList>
    </citation>
    <scope>NUCLEOTIDE SEQUENCE [LARGE SCALE GENOMIC DNA]</scope>
    <source>
        <strain evidence="3">DSM 15749 / LMG 21470 / R-8282</strain>
    </source>
</reference>
<evidence type="ECO:0000256" key="1">
    <source>
        <dbReference type="SAM" id="SignalP"/>
    </source>
</evidence>
<name>H2BUL0_GILLR</name>